<keyword evidence="1" id="KW-0732">Signal</keyword>
<proteinExistence type="predicted"/>
<dbReference type="Gene3D" id="2.120.10.30">
    <property type="entry name" value="TolB, C-terminal domain"/>
    <property type="match status" value="1"/>
</dbReference>
<name>A0A2S7T0M6_9BACT</name>
<evidence type="ECO:0008006" key="4">
    <source>
        <dbReference type="Google" id="ProtNLM"/>
    </source>
</evidence>
<organism evidence="2 3">
    <name type="scientific">Flavipsychrobacter stenotrophus</name>
    <dbReference type="NCBI Taxonomy" id="2077091"/>
    <lineage>
        <taxon>Bacteria</taxon>
        <taxon>Pseudomonadati</taxon>
        <taxon>Bacteroidota</taxon>
        <taxon>Chitinophagia</taxon>
        <taxon>Chitinophagales</taxon>
        <taxon>Chitinophagaceae</taxon>
        <taxon>Flavipsychrobacter</taxon>
    </lineage>
</organism>
<gene>
    <name evidence="2" type="ORF">CJD36_001440</name>
</gene>
<dbReference type="SUPFAM" id="SSF82171">
    <property type="entry name" value="DPP6 N-terminal domain-like"/>
    <property type="match status" value="1"/>
</dbReference>
<dbReference type="RefSeq" id="WP_105037325.1">
    <property type="nucleotide sequence ID" value="NZ_PPSL01000001.1"/>
</dbReference>
<evidence type="ECO:0000313" key="3">
    <source>
        <dbReference type="Proteomes" id="UP000239872"/>
    </source>
</evidence>
<reference evidence="2 3" key="1">
    <citation type="submission" date="2018-01" db="EMBL/GenBank/DDBJ databases">
        <title>A novel member of the phylum Bacteroidetes isolated from glacier ice.</title>
        <authorList>
            <person name="Liu Q."/>
            <person name="Xin Y.-H."/>
        </authorList>
    </citation>
    <scope>NUCLEOTIDE SEQUENCE [LARGE SCALE GENOMIC DNA]</scope>
    <source>
        <strain evidence="2 3">RB1R16</strain>
    </source>
</reference>
<dbReference type="AlphaFoldDB" id="A0A2S7T0M6"/>
<evidence type="ECO:0000256" key="1">
    <source>
        <dbReference type="SAM" id="SignalP"/>
    </source>
</evidence>
<dbReference type="InterPro" id="IPR011042">
    <property type="entry name" value="6-blade_b-propeller_TolB-like"/>
</dbReference>
<dbReference type="EMBL" id="PPSL01000001">
    <property type="protein sequence ID" value="PQJ12441.1"/>
    <property type="molecule type" value="Genomic_DNA"/>
</dbReference>
<keyword evidence="3" id="KW-1185">Reference proteome</keyword>
<dbReference type="OrthoDB" id="9765926at2"/>
<sequence>MRVQKFLLILLLWLVPSFARAQGAYEILQHDTVVAAGSNLTFSIDSTKAYSNFIFSARDPKSNRWTIWARNSRSGKYEQVFADGYNRMNVVVSADRKEMLYVRYRMQREGAMYYSTLDTAWVCRNNIKGNNEQIVFIVPQFNKNAVYDLDWSKDKKRILYSYGNDQYPSLTRDGDVFEYNIDSKFVTNLTNDWQLWSKNCRYAPGSYDFAYSHFANFFDALPTDIFIQNSLAGRQEVTNSIHHDKNYKYCTLTDFHDDYVIYRRGLYFDNKLYRKRKNEEELLFSTPGYGGIQLDNDLFAATDFYNNIYLFTAKRTIGTIKVSGIKSFAKDHSYNFALDCNTRLNWMGKQSVKVRWSTGDTTYSIHVAPKQNTNYYCTVTANGYEYTDSVRVKAGGPSPAITRNCLTLSTGHYKTYQWLLNGASIPGATDSVFTPESGGTFAVTVTDKKDRQATSPDFFISNTQADSIKNLNSQVQINADPSTATLLIKAPFVVNMVIVDAAGKIVDRANEIHQISMSNLPDGVYNILLYNNNCLQLKSRKVVKKAD</sequence>
<evidence type="ECO:0000313" key="2">
    <source>
        <dbReference type="EMBL" id="PQJ12441.1"/>
    </source>
</evidence>
<feature type="chain" id="PRO_5015734084" description="Secretion system C-terminal sorting domain-containing protein" evidence="1">
    <location>
        <begin position="22"/>
        <end position="547"/>
    </location>
</feature>
<dbReference type="Proteomes" id="UP000239872">
    <property type="component" value="Unassembled WGS sequence"/>
</dbReference>
<protein>
    <recommendedName>
        <fullName evidence="4">Secretion system C-terminal sorting domain-containing protein</fullName>
    </recommendedName>
</protein>
<comment type="caution">
    <text evidence="2">The sequence shown here is derived from an EMBL/GenBank/DDBJ whole genome shotgun (WGS) entry which is preliminary data.</text>
</comment>
<feature type="signal peptide" evidence="1">
    <location>
        <begin position="1"/>
        <end position="21"/>
    </location>
</feature>
<accession>A0A2S7T0M6</accession>